<dbReference type="AlphaFoldDB" id="A0A426U845"/>
<sequence length="718" mass="76986">MVRLCFSCLLLTLLVGLWPVPPAAAQLPDELNVQRILDAHPGVLKQFTEDGRSAATLIESAALYYGLSPQIHLALLEATAGLLSDPAPPASRLQYPIGPSGPQGFAAQLEWASRELRAGLGPYERPPTVRFSDGMTLTLTLDQAMEGVAVQRLLAQGRTEAQWREVVERFGVAFERYFGTLLLLHPHSPPAAISQGFLLQPWPMGTRVEHLAYFDHAYPTVDSGLPGTGYATNYRGQTHVPYDGHDGNDYYFPDQPIGTPILAAAGGTAYARTHRGLGVVIVHPDGFETVYWHLDGFAPIFAGHIDSNVGVAVHAGDFIGTSGATGFVVGTPHLHFEVRRYGLQVDPYGWYGPGPDPCANYAGCLPSGWLWHPSLLGRYNFTPPGMLAGPSTMLNPPIGTLSVNPPSDLLFASEFDGHPVQRVGRGFPSFANNLRFTAGRNGQALLLDAATLTYPLAGNLDPSAGTLSLWAKLPESYPTGNIPRHYLLAASANPAAIPDYWNTLALRRDAVGPDGGPAWIFWTTGSDAASRDILAAPDALAAGWHHFALTWDAASGRKELYLNGQLAAATSAISLPTELGDTLHLGRFTHGSGHSNAELDQLLIYNRPLTATEIAALAAAPPADLTAPVVITDTTIRIDANAIASEGGIVAVQLGLNGTFEAPQPYYDAYRWSLPAHAGEHELAVRYSDRFGQTATVTQPLTLELPPLTRIYLPLVGR</sequence>
<dbReference type="PANTHER" id="PTHR21666:SF270">
    <property type="entry name" value="MUREIN HYDROLASE ACTIVATOR ENVC"/>
    <property type="match status" value="1"/>
</dbReference>
<keyword evidence="1" id="KW-0732">Signal</keyword>
<dbReference type="InterPro" id="IPR016047">
    <property type="entry name" value="M23ase_b-sheet_dom"/>
</dbReference>
<gene>
    <name evidence="3" type="ORF">EI684_03120</name>
</gene>
<dbReference type="Gene3D" id="2.60.120.200">
    <property type="match status" value="1"/>
</dbReference>
<dbReference type="Pfam" id="PF01551">
    <property type="entry name" value="Peptidase_M23"/>
    <property type="match status" value="1"/>
</dbReference>
<dbReference type="Proteomes" id="UP000280307">
    <property type="component" value="Unassembled WGS sequence"/>
</dbReference>
<evidence type="ECO:0000313" key="3">
    <source>
        <dbReference type="EMBL" id="RRR76350.1"/>
    </source>
</evidence>
<dbReference type="SUPFAM" id="SSF49899">
    <property type="entry name" value="Concanavalin A-like lectins/glucanases"/>
    <property type="match status" value="1"/>
</dbReference>
<comment type="caution">
    <text evidence="3">The sequence shown here is derived from an EMBL/GenBank/DDBJ whole genome shotgun (WGS) entry which is preliminary data.</text>
</comment>
<dbReference type="CDD" id="cd12797">
    <property type="entry name" value="M23_peptidase"/>
    <property type="match status" value="1"/>
</dbReference>
<dbReference type="SUPFAM" id="SSF51261">
    <property type="entry name" value="Duplicated hybrid motif"/>
    <property type="match status" value="1"/>
</dbReference>
<evidence type="ECO:0000313" key="4">
    <source>
        <dbReference type="Proteomes" id="UP000280307"/>
    </source>
</evidence>
<dbReference type="GO" id="GO:0004222">
    <property type="term" value="F:metalloendopeptidase activity"/>
    <property type="evidence" value="ECO:0007669"/>
    <property type="project" value="TreeGrafter"/>
</dbReference>
<evidence type="ECO:0000259" key="2">
    <source>
        <dbReference type="Pfam" id="PF01551"/>
    </source>
</evidence>
<accession>A0A426U845</accession>
<protein>
    <submittedName>
        <fullName evidence="3">Peptidase M23</fullName>
    </submittedName>
</protein>
<evidence type="ECO:0000256" key="1">
    <source>
        <dbReference type="SAM" id="SignalP"/>
    </source>
</evidence>
<dbReference type="InterPro" id="IPR011055">
    <property type="entry name" value="Dup_hybrid_motif"/>
</dbReference>
<dbReference type="InterPro" id="IPR050570">
    <property type="entry name" value="Cell_wall_metabolism_enzyme"/>
</dbReference>
<dbReference type="EMBL" id="RSAS01000124">
    <property type="protein sequence ID" value="RRR76350.1"/>
    <property type="molecule type" value="Genomic_DNA"/>
</dbReference>
<feature type="chain" id="PRO_5019367950" evidence="1">
    <location>
        <begin position="25"/>
        <end position="718"/>
    </location>
</feature>
<feature type="domain" description="M23ase beta-sheet core" evidence="2">
    <location>
        <begin position="245"/>
        <end position="347"/>
    </location>
</feature>
<organism evidence="3 4">
    <name type="scientific">Candidatus Viridilinea halotolerans</name>
    <dbReference type="NCBI Taxonomy" id="2491704"/>
    <lineage>
        <taxon>Bacteria</taxon>
        <taxon>Bacillati</taxon>
        <taxon>Chloroflexota</taxon>
        <taxon>Chloroflexia</taxon>
        <taxon>Chloroflexales</taxon>
        <taxon>Chloroflexineae</taxon>
        <taxon>Oscillochloridaceae</taxon>
        <taxon>Candidatus Viridilinea</taxon>
    </lineage>
</organism>
<feature type="signal peptide" evidence="1">
    <location>
        <begin position="1"/>
        <end position="24"/>
    </location>
</feature>
<proteinExistence type="predicted"/>
<dbReference type="InterPro" id="IPR013320">
    <property type="entry name" value="ConA-like_dom_sf"/>
</dbReference>
<reference evidence="3 4" key="1">
    <citation type="submission" date="2018-12" db="EMBL/GenBank/DDBJ databases">
        <title>Genome Sequence of Candidatus Viridilinea halotolerans isolated from saline sulfide-rich spring.</title>
        <authorList>
            <person name="Grouzdev D.S."/>
            <person name="Burganskaya E.I."/>
            <person name="Krutkina M.S."/>
            <person name="Sukhacheva M.V."/>
            <person name="Gorlenko V.M."/>
        </authorList>
    </citation>
    <scope>NUCLEOTIDE SEQUENCE [LARGE SCALE GENOMIC DNA]</scope>
    <source>
        <strain evidence="3">Chok-6</strain>
    </source>
</reference>
<dbReference type="PANTHER" id="PTHR21666">
    <property type="entry name" value="PEPTIDASE-RELATED"/>
    <property type="match status" value="1"/>
</dbReference>
<dbReference type="Pfam" id="PF13385">
    <property type="entry name" value="Laminin_G_3"/>
    <property type="match status" value="1"/>
</dbReference>
<dbReference type="Gene3D" id="2.70.70.10">
    <property type="entry name" value="Glucose Permease (Domain IIA)"/>
    <property type="match status" value="1"/>
</dbReference>
<name>A0A426U845_9CHLR</name>